<sequence length="89" mass="9696">MTNITVQKLLISSGDGSTCPTLSGNGCSHCGDLSDHCSSHRYGIHGDREGRHGHQIEWSVNCMSSGRGWQHRDGWKRMNTFAYATGTAS</sequence>
<evidence type="ECO:0000313" key="1">
    <source>
        <dbReference type="Proteomes" id="UP000887565"/>
    </source>
</evidence>
<reference evidence="2" key="1">
    <citation type="submission" date="2022-11" db="UniProtKB">
        <authorList>
            <consortium name="WormBaseParasite"/>
        </authorList>
    </citation>
    <scope>IDENTIFICATION</scope>
</reference>
<dbReference type="WBParaSite" id="nRc.2.0.1.t21752-RA">
    <property type="protein sequence ID" value="nRc.2.0.1.t21752-RA"/>
    <property type="gene ID" value="nRc.2.0.1.g21752"/>
</dbReference>
<keyword evidence="1" id="KW-1185">Reference proteome</keyword>
<accession>A0A915J5K5</accession>
<dbReference type="Proteomes" id="UP000887565">
    <property type="component" value="Unplaced"/>
</dbReference>
<proteinExistence type="predicted"/>
<organism evidence="1 2">
    <name type="scientific">Romanomermis culicivorax</name>
    <name type="common">Nematode worm</name>
    <dbReference type="NCBI Taxonomy" id="13658"/>
    <lineage>
        <taxon>Eukaryota</taxon>
        <taxon>Metazoa</taxon>
        <taxon>Ecdysozoa</taxon>
        <taxon>Nematoda</taxon>
        <taxon>Enoplea</taxon>
        <taxon>Dorylaimia</taxon>
        <taxon>Mermithida</taxon>
        <taxon>Mermithoidea</taxon>
        <taxon>Mermithidae</taxon>
        <taxon>Romanomermis</taxon>
    </lineage>
</organism>
<dbReference type="AlphaFoldDB" id="A0A915J5K5"/>
<protein>
    <submittedName>
        <fullName evidence="2">Uncharacterized protein</fullName>
    </submittedName>
</protein>
<name>A0A915J5K5_ROMCU</name>
<evidence type="ECO:0000313" key="2">
    <source>
        <dbReference type="WBParaSite" id="nRc.2.0.1.t21752-RA"/>
    </source>
</evidence>